<dbReference type="GO" id="GO:0032259">
    <property type="term" value="P:methylation"/>
    <property type="evidence" value="ECO:0007669"/>
    <property type="project" value="UniProtKB-KW"/>
</dbReference>
<feature type="binding site" evidence="7">
    <location>
        <position position="11"/>
    </location>
    <ligand>
        <name>S-adenosyl-L-methionine</name>
        <dbReference type="ChEBI" id="CHEBI:59789"/>
    </ligand>
</feature>
<feature type="binding site" evidence="7">
    <location>
        <position position="15"/>
    </location>
    <ligand>
        <name>S-adenosyl-L-methionine</name>
        <dbReference type="ChEBI" id="CHEBI:59789"/>
    </ligand>
</feature>
<name>A0A1A9RLF1_EIKCO</name>
<dbReference type="Gene3D" id="3.40.50.150">
    <property type="entry name" value="Vaccinia Virus protein VP39"/>
    <property type="match status" value="1"/>
</dbReference>
<keyword evidence="5" id="KW-0949">S-adenosyl-L-methionine</keyword>
<dbReference type="RefSeq" id="WP_064106505.1">
    <property type="nucleotide sequence ID" value="NZ_LXSH01000028.1"/>
</dbReference>
<sequence length="266" mass="30935">MSEATQPIIPWMGGKRRLADQLLPLFPSHECYVELFTGGAALFFMREQPAKTDVINDINGELVNLYRVVRCHFDEFCRHFEFLLGSREDWDWFQAVNLKTLTDIQRAVRFFFLQQHAFGGKIDGQNFGYATTGRAFDIAMVRERLAAAHRRLSGAYIEHGDWLTCVERYDRAHTFFYADPPYWETTGYGVDFEWAQFEKLAETMRSMKGKLMLSINDHPDIAALFSEFWMRRLEIKYTVSNSTDLKTSGELVICNFTPEEKQAALF</sequence>
<dbReference type="GO" id="GO:0043565">
    <property type="term" value="F:sequence-specific DNA binding"/>
    <property type="evidence" value="ECO:0007669"/>
    <property type="project" value="TreeGrafter"/>
</dbReference>
<evidence type="ECO:0000256" key="2">
    <source>
        <dbReference type="ARBA" id="ARBA00011900"/>
    </source>
</evidence>
<dbReference type="EC" id="2.1.1.72" evidence="2"/>
<dbReference type="InterPro" id="IPR029063">
    <property type="entry name" value="SAM-dependent_MTases_sf"/>
</dbReference>
<proteinExistence type="inferred from homology"/>
<keyword evidence="3" id="KW-0489">Methyltransferase</keyword>
<evidence type="ECO:0000256" key="5">
    <source>
        <dbReference type="ARBA" id="ARBA00022691"/>
    </source>
</evidence>
<comment type="similarity">
    <text evidence="1">Belongs to the N(4)/N(6)-methyltransferase family.</text>
</comment>
<keyword evidence="4" id="KW-0808">Transferase</keyword>
<dbReference type="GO" id="GO:0009307">
    <property type="term" value="P:DNA restriction-modification system"/>
    <property type="evidence" value="ECO:0007669"/>
    <property type="project" value="InterPro"/>
</dbReference>
<dbReference type="PANTHER" id="PTHR30481:SF4">
    <property type="entry name" value="SITE-SPECIFIC DNA-METHYLTRANSFERASE (ADENINE-SPECIFIC)"/>
    <property type="match status" value="1"/>
</dbReference>
<keyword evidence="8" id="KW-0378">Hydrolase</keyword>
<dbReference type="GO" id="GO:1904047">
    <property type="term" value="F:S-adenosyl-L-methionine binding"/>
    <property type="evidence" value="ECO:0007669"/>
    <property type="project" value="TreeGrafter"/>
</dbReference>
<dbReference type="InterPro" id="IPR012263">
    <property type="entry name" value="M_m6A_EcoRV"/>
</dbReference>
<dbReference type="Gene3D" id="1.10.1020.10">
    <property type="entry name" value="Adenine-specific Methyltransferase, Domain 2"/>
    <property type="match status" value="1"/>
</dbReference>
<dbReference type="PANTHER" id="PTHR30481">
    <property type="entry name" value="DNA ADENINE METHYLASE"/>
    <property type="match status" value="1"/>
</dbReference>
<protein>
    <recommendedName>
        <fullName evidence="2">site-specific DNA-methyltransferase (adenine-specific)</fullName>
        <ecNumber evidence="2">2.1.1.72</ecNumber>
    </recommendedName>
</protein>
<dbReference type="GO" id="GO:0009007">
    <property type="term" value="F:site-specific DNA-methyltransferase (adenine-specific) activity"/>
    <property type="evidence" value="ECO:0007669"/>
    <property type="project" value="UniProtKB-EC"/>
</dbReference>
<evidence type="ECO:0000256" key="4">
    <source>
        <dbReference type="ARBA" id="ARBA00022679"/>
    </source>
</evidence>
<evidence type="ECO:0000256" key="6">
    <source>
        <dbReference type="ARBA" id="ARBA00047942"/>
    </source>
</evidence>
<dbReference type="InterPro" id="IPR023095">
    <property type="entry name" value="Ade_MeTrfase_dom_2"/>
</dbReference>
<keyword evidence="8" id="KW-0255">Endonuclease</keyword>
<comment type="caution">
    <text evidence="8">The sequence shown here is derived from an EMBL/GenBank/DDBJ whole genome shotgun (WGS) entry which is preliminary data.</text>
</comment>
<gene>
    <name evidence="8" type="ORF">A7P89_10530</name>
</gene>
<feature type="binding site" evidence="7">
    <location>
        <position position="57"/>
    </location>
    <ligand>
        <name>S-adenosyl-L-methionine</name>
        <dbReference type="ChEBI" id="CHEBI:59789"/>
    </ligand>
</feature>
<evidence type="ECO:0000256" key="1">
    <source>
        <dbReference type="ARBA" id="ARBA00006594"/>
    </source>
</evidence>
<evidence type="ECO:0000313" key="8">
    <source>
        <dbReference type="EMBL" id="OAM20395.1"/>
    </source>
</evidence>
<dbReference type="EMBL" id="LXSH01000028">
    <property type="protein sequence ID" value="OAM20395.1"/>
    <property type="molecule type" value="Genomic_DNA"/>
</dbReference>
<dbReference type="Proteomes" id="UP000078103">
    <property type="component" value="Unassembled WGS sequence"/>
</dbReference>
<dbReference type="AlphaFoldDB" id="A0A1A9RLF1"/>
<evidence type="ECO:0000256" key="7">
    <source>
        <dbReference type="PIRSR" id="PIRSR000398-1"/>
    </source>
</evidence>
<dbReference type="Pfam" id="PF02086">
    <property type="entry name" value="MethyltransfD12"/>
    <property type="match status" value="1"/>
</dbReference>
<evidence type="ECO:0000256" key="3">
    <source>
        <dbReference type="ARBA" id="ARBA00022603"/>
    </source>
</evidence>
<reference evidence="9" key="1">
    <citation type="submission" date="2016-05" db="EMBL/GenBank/DDBJ databases">
        <title>Draft genome of Corynebacterium afermentans subsp. afermentans LCDC 88199T.</title>
        <authorList>
            <person name="Bernier A.-M."/>
            <person name="Bernard K."/>
        </authorList>
    </citation>
    <scope>NUCLEOTIDE SEQUENCE [LARGE SCALE GENOMIC DNA]</scope>
    <source>
        <strain evidence="9">NML120819</strain>
    </source>
</reference>
<comment type="catalytic activity">
    <reaction evidence="6">
        <text>a 2'-deoxyadenosine in DNA + S-adenosyl-L-methionine = an N(6)-methyl-2'-deoxyadenosine in DNA + S-adenosyl-L-homocysteine + H(+)</text>
        <dbReference type="Rhea" id="RHEA:15197"/>
        <dbReference type="Rhea" id="RHEA-COMP:12418"/>
        <dbReference type="Rhea" id="RHEA-COMP:12419"/>
        <dbReference type="ChEBI" id="CHEBI:15378"/>
        <dbReference type="ChEBI" id="CHEBI:57856"/>
        <dbReference type="ChEBI" id="CHEBI:59789"/>
        <dbReference type="ChEBI" id="CHEBI:90615"/>
        <dbReference type="ChEBI" id="CHEBI:90616"/>
        <dbReference type="EC" id="2.1.1.72"/>
    </reaction>
</comment>
<dbReference type="SUPFAM" id="SSF53335">
    <property type="entry name" value="S-adenosyl-L-methionine-dependent methyltransferases"/>
    <property type="match status" value="1"/>
</dbReference>
<dbReference type="PRINTS" id="PR00505">
    <property type="entry name" value="D12N6MTFRASE"/>
</dbReference>
<accession>A0A1A9RLF1</accession>
<dbReference type="GO" id="GO:0004519">
    <property type="term" value="F:endonuclease activity"/>
    <property type="evidence" value="ECO:0007669"/>
    <property type="project" value="UniProtKB-KW"/>
</dbReference>
<keyword evidence="8" id="KW-0540">Nuclease</keyword>
<dbReference type="GO" id="GO:0006298">
    <property type="term" value="P:mismatch repair"/>
    <property type="evidence" value="ECO:0007669"/>
    <property type="project" value="TreeGrafter"/>
</dbReference>
<dbReference type="InterPro" id="IPR012327">
    <property type="entry name" value="MeTrfase_D12"/>
</dbReference>
<organism evidence="8 9">
    <name type="scientific">Eikenella corrodens</name>
    <dbReference type="NCBI Taxonomy" id="539"/>
    <lineage>
        <taxon>Bacteria</taxon>
        <taxon>Pseudomonadati</taxon>
        <taxon>Pseudomonadota</taxon>
        <taxon>Betaproteobacteria</taxon>
        <taxon>Neisseriales</taxon>
        <taxon>Neisseriaceae</taxon>
        <taxon>Eikenella</taxon>
    </lineage>
</organism>
<dbReference type="PIRSF" id="PIRSF000398">
    <property type="entry name" value="M_m6A_EcoRV"/>
    <property type="match status" value="1"/>
</dbReference>
<feature type="binding site" evidence="7">
    <location>
        <position position="179"/>
    </location>
    <ligand>
        <name>S-adenosyl-L-methionine</name>
        <dbReference type="ChEBI" id="CHEBI:59789"/>
    </ligand>
</feature>
<evidence type="ECO:0000313" key="9">
    <source>
        <dbReference type="Proteomes" id="UP000078103"/>
    </source>
</evidence>